<name>A0A330L5N9_9BACT</name>
<feature type="region of interest" description="Disordered" evidence="2">
    <location>
        <begin position="239"/>
        <end position="306"/>
    </location>
</feature>
<proteinExistence type="predicted"/>
<keyword evidence="4" id="KW-1185">Reference proteome</keyword>
<keyword evidence="1" id="KW-0802">TPR repeat</keyword>
<reference evidence="4" key="1">
    <citation type="submission" date="2018-04" db="EMBL/GenBank/DDBJ databases">
        <authorList>
            <person name="Lucker S."/>
            <person name="Sakoula D."/>
        </authorList>
    </citation>
    <scope>NUCLEOTIDE SEQUENCE [LARGE SCALE GENOMIC DNA]</scope>
</reference>
<evidence type="ECO:0000256" key="1">
    <source>
        <dbReference type="PROSITE-ProRule" id="PRU00339"/>
    </source>
</evidence>
<feature type="repeat" description="TPR" evidence="1">
    <location>
        <begin position="117"/>
        <end position="150"/>
    </location>
</feature>
<dbReference type="SUPFAM" id="SSF48452">
    <property type="entry name" value="TPR-like"/>
    <property type="match status" value="1"/>
</dbReference>
<dbReference type="Gene3D" id="1.25.40.10">
    <property type="entry name" value="Tetratricopeptide repeat domain"/>
    <property type="match status" value="1"/>
</dbReference>
<dbReference type="InterPro" id="IPR019734">
    <property type="entry name" value="TPR_rpt"/>
</dbReference>
<organism evidence="3 4">
    <name type="scientific">Nitrospira lenta</name>
    <dbReference type="NCBI Taxonomy" id="1436998"/>
    <lineage>
        <taxon>Bacteria</taxon>
        <taxon>Pseudomonadati</taxon>
        <taxon>Nitrospirota</taxon>
        <taxon>Nitrospiria</taxon>
        <taxon>Nitrospirales</taxon>
        <taxon>Nitrospiraceae</taxon>
        <taxon>Nitrospira</taxon>
    </lineage>
</organism>
<dbReference type="PROSITE" id="PS50005">
    <property type="entry name" value="TPR"/>
    <property type="match status" value="1"/>
</dbReference>
<sequence>MYRRDISSTLWILAVLLGAFVFYHLWAQPAPLSVPTPTSLPATTLDATPNFPPALVEPAPPQDIPRARLIEFGEAPSPALQKIRDALDRNEYADVESALRALGKALRPTPRDKAYMAALWNNLGVQQEKNGGIEVSVKDFKRAAALAPRNPTALLNLTQAYWGLRHPSLTPQFLEGVIQVVPEDPFPHLALAELLIDKGRPLDAGPHLKRARTRIHHDSNLTALLEKLESTTAQEVLRAQQAKPLVPTTKSSEQATRHEHLPSQADNATPASVEHTEPASAAELPPPANPASDVPLPVPAPAATTP</sequence>
<dbReference type="RefSeq" id="WP_121989004.1">
    <property type="nucleotide sequence ID" value="NZ_OUNR01000012.1"/>
</dbReference>
<dbReference type="InParanoid" id="A0A330L5N9"/>
<evidence type="ECO:0000256" key="2">
    <source>
        <dbReference type="SAM" id="MobiDB-lite"/>
    </source>
</evidence>
<evidence type="ECO:0000313" key="3">
    <source>
        <dbReference type="EMBL" id="SPP64650.1"/>
    </source>
</evidence>
<protein>
    <submittedName>
        <fullName evidence="3">Uncharacterized protein</fullName>
    </submittedName>
</protein>
<feature type="compositionally biased region" description="Low complexity" evidence="2">
    <location>
        <begin position="290"/>
        <end position="306"/>
    </location>
</feature>
<dbReference type="AlphaFoldDB" id="A0A330L5N9"/>
<evidence type="ECO:0000313" key="4">
    <source>
        <dbReference type="Proteomes" id="UP000248168"/>
    </source>
</evidence>
<dbReference type="InterPro" id="IPR011990">
    <property type="entry name" value="TPR-like_helical_dom_sf"/>
</dbReference>
<accession>A0A330L5N9</accession>
<gene>
    <name evidence="3" type="ORF">NITLEN_20290</name>
</gene>
<dbReference type="EMBL" id="OUNR01000012">
    <property type="protein sequence ID" value="SPP64650.1"/>
    <property type="molecule type" value="Genomic_DNA"/>
</dbReference>
<dbReference type="Proteomes" id="UP000248168">
    <property type="component" value="Unassembled WGS sequence"/>
</dbReference>